<comment type="caution">
    <text evidence="1">The sequence shown here is derived from an EMBL/GenBank/DDBJ whole genome shotgun (WGS) entry which is preliminary data.</text>
</comment>
<protein>
    <submittedName>
        <fullName evidence="1">Uncharacterized protein</fullName>
    </submittedName>
</protein>
<sequence length="280" mass="31709">MPSPSRSRLPRDIQNALELIDHAGAAIDRLKFSIDHPEPNLPAPLMKHRIPLEVARNGARKYHPVWQSKFDLLQPTIGQLRAYVNAIGPRYRVALNEIELNLDWMTGTAEAAMQLRDFVLARLLVPHLRDPVNVFNQTVYFGPRADGNGHKRPQNFVTYADKPSKLNGQPCCHLEWRFCGPAALGDIGLFSLDDCIAFDHRGFWAERLRLFALPSKADIGRWLNADNLGVSPTALTKRADRFLDPYRQDGGFILHNCRIEHRDIDAILKPVDNTLFLPQG</sequence>
<dbReference type="AlphaFoldDB" id="A0A7Z7B0C8"/>
<organism evidence="1 2">
    <name type="scientific">Paraburkholderia steynii</name>
    <dbReference type="NCBI Taxonomy" id="1245441"/>
    <lineage>
        <taxon>Bacteria</taxon>
        <taxon>Pseudomonadati</taxon>
        <taxon>Pseudomonadota</taxon>
        <taxon>Betaproteobacteria</taxon>
        <taxon>Burkholderiales</taxon>
        <taxon>Burkholderiaceae</taxon>
        <taxon>Paraburkholderia</taxon>
    </lineage>
</organism>
<name>A0A7Z7B0C8_9BURK</name>
<keyword evidence="2" id="KW-1185">Reference proteome</keyword>
<reference evidence="1" key="1">
    <citation type="submission" date="2016-10" db="EMBL/GenBank/DDBJ databases">
        <authorList>
            <person name="Varghese N."/>
            <person name="Submissions S."/>
        </authorList>
    </citation>
    <scope>NUCLEOTIDE SEQUENCE [LARGE SCALE GENOMIC DNA]</scope>
    <source>
        <strain evidence="1">YR281</strain>
    </source>
</reference>
<proteinExistence type="predicted"/>
<dbReference type="Proteomes" id="UP000198900">
    <property type="component" value="Unassembled WGS sequence"/>
</dbReference>
<accession>A0A7Z7B0C8</accession>
<evidence type="ECO:0000313" key="2">
    <source>
        <dbReference type="Proteomes" id="UP000198900"/>
    </source>
</evidence>
<gene>
    <name evidence="1" type="ORF">SAMN04487926_101480</name>
</gene>
<dbReference type="EMBL" id="FNDI01000001">
    <property type="protein sequence ID" value="SDG97578.1"/>
    <property type="molecule type" value="Genomic_DNA"/>
</dbReference>
<evidence type="ECO:0000313" key="1">
    <source>
        <dbReference type="EMBL" id="SDG97578.1"/>
    </source>
</evidence>